<keyword evidence="2" id="KW-1185">Reference proteome</keyword>
<comment type="caution">
    <text evidence="1">The sequence shown here is derived from an EMBL/GenBank/DDBJ whole genome shotgun (WGS) entry which is preliminary data.</text>
</comment>
<sequence>MKNSIIKKYEYIVVYDDKMIGNELIQELWKNDYILEMNVQCNVGEMHRRIQIEFDFNKGLISNYKVYDVMANDWVCKLKFERDGFYRDEKKLYWRSSSCFITYELAKYKLPLCMKYCKGGFIAYYDIIKKDLMFLSIRKNADNGYQFLAPEYSEVTYKDSTLTRYFGQSLQIIRKKGDIQTEYCI</sequence>
<evidence type="ECO:0000313" key="2">
    <source>
        <dbReference type="Proteomes" id="UP000304953"/>
    </source>
</evidence>
<name>A0AC61RZR6_9FIRM</name>
<dbReference type="EMBL" id="SRYA01000009">
    <property type="protein sequence ID" value="TGY97182.1"/>
    <property type="molecule type" value="Genomic_DNA"/>
</dbReference>
<evidence type="ECO:0000313" key="1">
    <source>
        <dbReference type="EMBL" id="TGY97182.1"/>
    </source>
</evidence>
<proteinExistence type="predicted"/>
<dbReference type="Proteomes" id="UP000304953">
    <property type="component" value="Unassembled WGS sequence"/>
</dbReference>
<organism evidence="1 2">
    <name type="scientific">Petralouisia muris</name>
    <dbReference type="NCBI Taxonomy" id="3032872"/>
    <lineage>
        <taxon>Bacteria</taxon>
        <taxon>Bacillati</taxon>
        <taxon>Bacillota</taxon>
        <taxon>Clostridia</taxon>
        <taxon>Lachnospirales</taxon>
        <taxon>Lachnospiraceae</taxon>
        <taxon>Petralouisia</taxon>
    </lineage>
</organism>
<accession>A0AC61RZR6</accession>
<protein>
    <submittedName>
        <fullName evidence="1">Uncharacterized protein</fullName>
    </submittedName>
</protein>
<reference evidence="1" key="1">
    <citation type="submission" date="2019-04" db="EMBL/GenBank/DDBJ databases">
        <title>Microbes associate with the intestines of laboratory mice.</title>
        <authorList>
            <person name="Navarre W."/>
            <person name="Wong E."/>
            <person name="Huang K."/>
            <person name="Tropini C."/>
            <person name="Ng K."/>
            <person name="Yu B."/>
        </authorList>
    </citation>
    <scope>NUCLEOTIDE SEQUENCE</scope>
    <source>
        <strain evidence="1">NM01_1-7b</strain>
    </source>
</reference>
<gene>
    <name evidence="1" type="ORF">E5329_05780</name>
</gene>